<feature type="transmembrane region" description="Helical" evidence="1">
    <location>
        <begin position="132"/>
        <end position="151"/>
    </location>
</feature>
<name>A0A0L7L6Y2_OPEBR</name>
<dbReference type="PANTHER" id="PTHR11161:SF22">
    <property type="entry name" value="ACYLTRANSFERASE 3 DOMAIN-CONTAINING PROTEIN-RELATED"/>
    <property type="match status" value="1"/>
</dbReference>
<dbReference type="Proteomes" id="UP000037510">
    <property type="component" value="Unassembled WGS sequence"/>
</dbReference>
<sequence>MPAIVHLDPYERCMHKPGALYCTVHEYSEYTTRHFNYTRAIYGTCVSEKCILEKDTDPKRTLEACLNRTVWNNYKLRVKLENDLYCLDGNNRKQTMDIAGIAVLAICLILVILNAVASLYDFYFSEKKQSPAILMILVVNIHAMLYAIWVTDNPSFYEKHYDILPFHILMNGSLIMQTFLIMSAFLLVYNSLKVEEKHEISWTSLPLKIFKRWL</sequence>
<dbReference type="AlphaFoldDB" id="A0A0L7L6Y2"/>
<reference evidence="2 3" key="1">
    <citation type="journal article" date="2015" name="Genome Biol. Evol.">
        <title>The genome of winter moth (Operophtera brumata) provides a genomic perspective on sexual dimorphism and phenology.</title>
        <authorList>
            <person name="Derks M.F."/>
            <person name="Smit S."/>
            <person name="Salis L."/>
            <person name="Schijlen E."/>
            <person name="Bossers A."/>
            <person name="Mateman C."/>
            <person name="Pijl A.S."/>
            <person name="de Ridder D."/>
            <person name="Groenen M.A."/>
            <person name="Visser M.E."/>
            <person name="Megens H.J."/>
        </authorList>
    </citation>
    <scope>NUCLEOTIDE SEQUENCE [LARGE SCALE GENOMIC DNA]</scope>
    <source>
        <strain evidence="2">WM2013NL</strain>
        <tissue evidence="2">Head and thorax</tissue>
    </source>
</reference>
<feature type="non-terminal residue" evidence="2">
    <location>
        <position position="214"/>
    </location>
</feature>
<evidence type="ECO:0000313" key="3">
    <source>
        <dbReference type="Proteomes" id="UP000037510"/>
    </source>
</evidence>
<feature type="transmembrane region" description="Helical" evidence="1">
    <location>
        <begin position="163"/>
        <end position="189"/>
    </location>
</feature>
<dbReference type="EMBL" id="JTDY01002627">
    <property type="protein sequence ID" value="KOB71071.1"/>
    <property type="molecule type" value="Genomic_DNA"/>
</dbReference>
<keyword evidence="3" id="KW-1185">Reference proteome</keyword>
<gene>
    <name evidence="2" type="ORF">OBRU01_14560</name>
</gene>
<proteinExistence type="predicted"/>
<evidence type="ECO:0000313" key="2">
    <source>
        <dbReference type="EMBL" id="KOB71071.1"/>
    </source>
</evidence>
<protein>
    <submittedName>
        <fullName evidence="2">Uncharacterized protein</fullName>
    </submittedName>
</protein>
<evidence type="ECO:0000256" key="1">
    <source>
        <dbReference type="SAM" id="Phobius"/>
    </source>
</evidence>
<accession>A0A0L7L6Y2</accession>
<keyword evidence="1" id="KW-0472">Membrane</keyword>
<dbReference type="PANTHER" id="PTHR11161">
    <property type="entry name" value="O-ACYLTRANSFERASE"/>
    <property type="match status" value="1"/>
</dbReference>
<keyword evidence="1" id="KW-0812">Transmembrane</keyword>
<comment type="caution">
    <text evidence="2">The sequence shown here is derived from an EMBL/GenBank/DDBJ whole genome shotgun (WGS) entry which is preliminary data.</text>
</comment>
<feature type="transmembrane region" description="Helical" evidence="1">
    <location>
        <begin position="98"/>
        <end position="120"/>
    </location>
</feature>
<organism evidence="2 3">
    <name type="scientific">Operophtera brumata</name>
    <name type="common">Winter moth</name>
    <name type="synonym">Phalaena brumata</name>
    <dbReference type="NCBI Taxonomy" id="104452"/>
    <lineage>
        <taxon>Eukaryota</taxon>
        <taxon>Metazoa</taxon>
        <taxon>Ecdysozoa</taxon>
        <taxon>Arthropoda</taxon>
        <taxon>Hexapoda</taxon>
        <taxon>Insecta</taxon>
        <taxon>Pterygota</taxon>
        <taxon>Neoptera</taxon>
        <taxon>Endopterygota</taxon>
        <taxon>Lepidoptera</taxon>
        <taxon>Glossata</taxon>
        <taxon>Ditrysia</taxon>
        <taxon>Geometroidea</taxon>
        <taxon>Geometridae</taxon>
        <taxon>Larentiinae</taxon>
        <taxon>Operophtera</taxon>
    </lineage>
</organism>
<dbReference type="InterPro" id="IPR052728">
    <property type="entry name" value="O2_lipid_transport_reg"/>
</dbReference>
<keyword evidence="1" id="KW-1133">Transmembrane helix</keyword>